<feature type="compositionally biased region" description="Basic residues" evidence="1">
    <location>
        <begin position="380"/>
        <end position="398"/>
    </location>
</feature>
<evidence type="ECO:0000313" key="5">
    <source>
        <dbReference type="RefSeq" id="XP_056687996.1"/>
    </source>
</evidence>
<evidence type="ECO:0000256" key="1">
    <source>
        <dbReference type="SAM" id="MobiDB-lite"/>
    </source>
</evidence>
<reference evidence="4" key="1">
    <citation type="journal article" date="2021" name="Nat. Commun.">
        <title>Genomic analyses provide insights into spinach domestication and the genetic basis of agronomic traits.</title>
        <authorList>
            <person name="Cai X."/>
            <person name="Sun X."/>
            <person name="Xu C."/>
            <person name="Sun H."/>
            <person name="Wang X."/>
            <person name="Ge C."/>
            <person name="Zhang Z."/>
            <person name="Wang Q."/>
            <person name="Fei Z."/>
            <person name="Jiao C."/>
            <person name="Wang Q."/>
        </authorList>
    </citation>
    <scope>NUCLEOTIDE SEQUENCE [LARGE SCALE GENOMIC DNA]</scope>
    <source>
        <strain evidence="4">cv. Varoflay</strain>
    </source>
</reference>
<dbReference type="InterPro" id="IPR018289">
    <property type="entry name" value="MULE_transposase_dom"/>
</dbReference>
<name>A0ABM3QXB8_SPIOL</name>
<feature type="compositionally biased region" description="Low complexity" evidence="1">
    <location>
        <begin position="335"/>
        <end position="355"/>
    </location>
</feature>
<sequence length="398" mass="45915">MLLVSSFCVRKAKQVRKVGTTQVTTKLFLCSAVGKRNIVLKKDQKQEKDELEGLLTEENTSVKKQKRKPRRVAITMTGCNALIKAKLNDGGQFEIIQHVMAHNHPLTRQQWNHLHRSEREMTVPKEKAIEAMHESGFRPSESFRYMSNEAGGEDDVGHSYKDHMNFCYKLKIKAIEGGDSQVVYDKLQDAYYEDPNFFFRIRLDKDGRVCNFFWRDSMMLEDYKIYGDVTVFDTTYRTNRYNLICAPFVGINNHWKNTIFACALLGDEKTESFVWLFETFKKAMGDKSPITLFIDQDGAMARAIKKSHTIEEARKILEDSFKKDSEAIQTIFTATSNNEQNTTNTTTENENSVQVLDPAHANTKGKSKKRIPGSYDNFNKGKRRKHREFGSKTPKHLF</sequence>
<dbReference type="RefSeq" id="XP_056687996.1">
    <property type="nucleotide sequence ID" value="XM_056832018.1"/>
</dbReference>
<gene>
    <name evidence="5" type="primary">LOC110803862</name>
</gene>
<proteinExistence type="predicted"/>
<feature type="region of interest" description="Disordered" evidence="1">
    <location>
        <begin position="333"/>
        <end position="398"/>
    </location>
</feature>
<dbReference type="Pfam" id="PF03101">
    <property type="entry name" value="FAR1"/>
    <property type="match status" value="1"/>
</dbReference>
<feature type="domain" description="MULE transposase" evidence="3">
    <location>
        <begin position="229"/>
        <end position="306"/>
    </location>
</feature>
<accession>A0ABM3QXB8</accession>
<evidence type="ECO:0000313" key="4">
    <source>
        <dbReference type="Proteomes" id="UP000813463"/>
    </source>
</evidence>
<reference evidence="5" key="2">
    <citation type="submission" date="2025-08" db="UniProtKB">
        <authorList>
            <consortium name="RefSeq"/>
        </authorList>
    </citation>
    <scope>IDENTIFICATION</scope>
    <source>
        <tissue evidence="5">Leaf</tissue>
    </source>
</reference>
<dbReference type="Pfam" id="PF10551">
    <property type="entry name" value="MULE"/>
    <property type="match status" value="1"/>
</dbReference>
<protein>
    <submittedName>
        <fullName evidence="5">Protein FAR1-RELATED SEQUENCE 5-like</fullName>
    </submittedName>
</protein>
<dbReference type="PANTHER" id="PTHR47718:SF17">
    <property type="entry name" value="PROTEIN FAR1-RELATED SEQUENCE 5-LIKE"/>
    <property type="match status" value="1"/>
</dbReference>
<evidence type="ECO:0000259" key="2">
    <source>
        <dbReference type="Pfam" id="PF03101"/>
    </source>
</evidence>
<dbReference type="InterPro" id="IPR004330">
    <property type="entry name" value="FAR1_DNA_bnd_dom"/>
</dbReference>
<dbReference type="PANTHER" id="PTHR47718">
    <property type="entry name" value="OS01G0519700 PROTEIN"/>
    <property type="match status" value="1"/>
</dbReference>
<keyword evidence="4" id="KW-1185">Reference proteome</keyword>
<dbReference type="Proteomes" id="UP000813463">
    <property type="component" value="Chromosome 6"/>
</dbReference>
<organism evidence="4 5">
    <name type="scientific">Spinacia oleracea</name>
    <name type="common">Spinach</name>
    <dbReference type="NCBI Taxonomy" id="3562"/>
    <lineage>
        <taxon>Eukaryota</taxon>
        <taxon>Viridiplantae</taxon>
        <taxon>Streptophyta</taxon>
        <taxon>Embryophyta</taxon>
        <taxon>Tracheophyta</taxon>
        <taxon>Spermatophyta</taxon>
        <taxon>Magnoliopsida</taxon>
        <taxon>eudicotyledons</taxon>
        <taxon>Gunneridae</taxon>
        <taxon>Pentapetalae</taxon>
        <taxon>Caryophyllales</taxon>
        <taxon>Chenopodiaceae</taxon>
        <taxon>Chenopodioideae</taxon>
        <taxon>Anserineae</taxon>
        <taxon>Spinacia</taxon>
    </lineage>
</organism>
<evidence type="ECO:0000259" key="3">
    <source>
        <dbReference type="Pfam" id="PF10551"/>
    </source>
</evidence>
<dbReference type="GeneID" id="110803862"/>
<feature type="domain" description="FAR1" evidence="2">
    <location>
        <begin position="7"/>
        <end position="107"/>
    </location>
</feature>